<reference evidence="1" key="1">
    <citation type="journal article" date="2023" name="G3 (Bethesda)">
        <title>A reference genome for the long-term kleptoplast-retaining sea slug Elysia crispata morphotype clarki.</title>
        <authorList>
            <person name="Eastman K.E."/>
            <person name="Pendleton A.L."/>
            <person name="Shaikh M.A."/>
            <person name="Suttiyut T."/>
            <person name="Ogas R."/>
            <person name="Tomko P."/>
            <person name="Gavelis G."/>
            <person name="Widhalm J.R."/>
            <person name="Wisecaver J.H."/>
        </authorList>
    </citation>
    <scope>NUCLEOTIDE SEQUENCE</scope>
    <source>
        <strain evidence="1">ECLA1</strain>
    </source>
</reference>
<accession>A0AAE1E4Z7</accession>
<protein>
    <submittedName>
        <fullName evidence="1">Uncharacterized protein</fullName>
    </submittedName>
</protein>
<dbReference type="AlphaFoldDB" id="A0AAE1E4Z7"/>
<dbReference type="EMBL" id="JAWDGP010001105">
    <property type="protein sequence ID" value="KAK3794579.1"/>
    <property type="molecule type" value="Genomic_DNA"/>
</dbReference>
<gene>
    <name evidence="1" type="ORF">RRG08_003728</name>
</gene>
<organism evidence="1 2">
    <name type="scientific">Elysia crispata</name>
    <name type="common">lettuce slug</name>
    <dbReference type="NCBI Taxonomy" id="231223"/>
    <lineage>
        <taxon>Eukaryota</taxon>
        <taxon>Metazoa</taxon>
        <taxon>Spiralia</taxon>
        <taxon>Lophotrochozoa</taxon>
        <taxon>Mollusca</taxon>
        <taxon>Gastropoda</taxon>
        <taxon>Heterobranchia</taxon>
        <taxon>Euthyneura</taxon>
        <taxon>Panpulmonata</taxon>
        <taxon>Sacoglossa</taxon>
        <taxon>Placobranchoidea</taxon>
        <taxon>Plakobranchidae</taxon>
        <taxon>Elysia</taxon>
    </lineage>
</organism>
<evidence type="ECO:0000313" key="1">
    <source>
        <dbReference type="EMBL" id="KAK3794579.1"/>
    </source>
</evidence>
<name>A0AAE1E4Z7_9GAST</name>
<dbReference type="Proteomes" id="UP001283361">
    <property type="component" value="Unassembled WGS sequence"/>
</dbReference>
<sequence length="82" mass="9133">MIFVVILLERNRFSVSMAPDEFTASSSLIVFAKQDTSYKKEPAVKLMIVNALLLCMQAAASSSQSHAKIKPVLLYIRHSDMT</sequence>
<keyword evidence="2" id="KW-1185">Reference proteome</keyword>
<comment type="caution">
    <text evidence="1">The sequence shown here is derived from an EMBL/GenBank/DDBJ whole genome shotgun (WGS) entry which is preliminary data.</text>
</comment>
<proteinExistence type="predicted"/>
<evidence type="ECO:0000313" key="2">
    <source>
        <dbReference type="Proteomes" id="UP001283361"/>
    </source>
</evidence>